<evidence type="ECO:0000259" key="8">
    <source>
        <dbReference type="Pfam" id="PF02687"/>
    </source>
</evidence>
<feature type="transmembrane region" description="Helical" evidence="7">
    <location>
        <begin position="22"/>
        <end position="45"/>
    </location>
</feature>
<dbReference type="Proteomes" id="UP001357452">
    <property type="component" value="Unassembled WGS sequence"/>
</dbReference>
<protein>
    <submittedName>
        <fullName evidence="10">ABC transporter permease</fullName>
    </submittedName>
</protein>
<evidence type="ECO:0000256" key="7">
    <source>
        <dbReference type="SAM" id="Phobius"/>
    </source>
</evidence>
<keyword evidence="11" id="KW-1185">Reference proteome</keyword>
<dbReference type="InterPro" id="IPR025857">
    <property type="entry name" value="MacB_PCD"/>
</dbReference>
<feature type="transmembrane region" description="Helical" evidence="7">
    <location>
        <begin position="279"/>
        <end position="301"/>
    </location>
</feature>
<keyword evidence="5 7" id="KW-1133">Transmembrane helix</keyword>
<dbReference type="PANTHER" id="PTHR30489:SF0">
    <property type="entry name" value="LIPOPROTEIN-RELEASING SYSTEM TRANSMEMBRANE PROTEIN LOLE"/>
    <property type="match status" value="1"/>
</dbReference>
<accession>A0ABU7RCZ0</accession>
<feature type="domain" description="ABC3 transporter permease C-terminal" evidence="8">
    <location>
        <begin position="279"/>
        <end position="404"/>
    </location>
</feature>
<sequence>MGLSSFIANRIAFNQNRSFSKFIIRLSIAATTISVAAMIITLAFANGFQQKVSEKIFSFSGHIRVQYVTPFASLTSEEIAINADSSTMLKIKADPDVQTIHPYATRYAILKTPEDLQGVLVKGIDKHFDFTRLEEFMVKGRFLSFNDSSYSRDIVISQKTASELKLDVGDRVLIYFIRPDGSKRPDRLTVKGIFKTGISDFDNTFALGDLKLIRRLNGWEEDEIGGYEIFLKDYRKVDEVIQHLETLPDLPATWSVRNIKELAPNIFDWLNMQNVTRNVLIGIMIIVAIINLITCLIILVLERMRMVGILKAVGATDWMVQKIFLQHSTFIALTGILAGAAIGLGLLYAQIKTGFIKLNEEAYYLHTAAVKISAWEVALICFSTFIICFLVLMIPSYIVRKVQPVKAIHFR</sequence>
<evidence type="ECO:0000313" key="10">
    <source>
        <dbReference type="EMBL" id="MEE6185868.1"/>
    </source>
</evidence>
<dbReference type="Pfam" id="PF02687">
    <property type="entry name" value="FtsX"/>
    <property type="match status" value="1"/>
</dbReference>
<comment type="subcellular location">
    <subcellularLocation>
        <location evidence="1">Cell membrane</location>
        <topology evidence="1">Multi-pass membrane protein</topology>
    </subcellularLocation>
</comment>
<dbReference type="PANTHER" id="PTHR30489">
    <property type="entry name" value="LIPOPROTEIN-RELEASING SYSTEM TRANSMEMBRANE PROTEIN LOLE"/>
    <property type="match status" value="1"/>
</dbReference>
<dbReference type="InterPro" id="IPR003838">
    <property type="entry name" value="ABC3_permease_C"/>
</dbReference>
<evidence type="ECO:0000256" key="3">
    <source>
        <dbReference type="ARBA" id="ARBA00022475"/>
    </source>
</evidence>
<evidence type="ECO:0000259" key="9">
    <source>
        <dbReference type="Pfam" id="PF12704"/>
    </source>
</evidence>
<reference evidence="10 11" key="1">
    <citation type="submission" date="2024-01" db="EMBL/GenBank/DDBJ databases">
        <title>Niabella digestum sp. nov., isolated from waste digestion system.</title>
        <authorList>
            <person name="Zhang L."/>
        </authorList>
    </citation>
    <scope>NUCLEOTIDE SEQUENCE [LARGE SCALE GENOMIC DNA]</scope>
    <source>
        <strain evidence="10 11">A18</strain>
    </source>
</reference>
<evidence type="ECO:0000256" key="6">
    <source>
        <dbReference type="ARBA" id="ARBA00023136"/>
    </source>
</evidence>
<dbReference type="Pfam" id="PF12704">
    <property type="entry name" value="MacB_PCD"/>
    <property type="match status" value="1"/>
</dbReference>
<keyword evidence="4 7" id="KW-0812">Transmembrane</keyword>
<feature type="domain" description="MacB-like periplasmic core" evidence="9">
    <location>
        <begin position="26"/>
        <end position="245"/>
    </location>
</feature>
<keyword evidence="3" id="KW-1003">Cell membrane</keyword>
<comment type="similarity">
    <text evidence="2">Belongs to the ABC-4 integral membrane protein family. LolC/E subfamily.</text>
</comment>
<evidence type="ECO:0000256" key="1">
    <source>
        <dbReference type="ARBA" id="ARBA00004651"/>
    </source>
</evidence>
<gene>
    <name evidence="10" type="ORF">V2H41_01145</name>
</gene>
<feature type="transmembrane region" description="Helical" evidence="7">
    <location>
        <begin position="329"/>
        <end position="351"/>
    </location>
</feature>
<feature type="transmembrane region" description="Helical" evidence="7">
    <location>
        <begin position="377"/>
        <end position="399"/>
    </location>
</feature>
<proteinExistence type="inferred from homology"/>
<evidence type="ECO:0000256" key="2">
    <source>
        <dbReference type="ARBA" id="ARBA00005236"/>
    </source>
</evidence>
<dbReference type="EMBL" id="JAZGLY010000001">
    <property type="protein sequence ID" value="MEE6185868.1"/>
    <property type="molecule type" value="Genomic_DNA"/>
</dbReference>
<dbReference type="InterPro" id="IPR051447">
    <property type="entry name" value="Lipoprotein-release_system"/>
</dbReference>
<keyword evidence="6 7" id="KW-0472">Membrane</keyword>
<evidence type="ECO:0000256" key="5">
    <source>
        <dbReference type="ARBA" id="ARBA00022989"/>
    </source>
</evidence>
<organism evidence="10 11">
    <name type="scientific">Niabella digestorum</name>
    <dbReference type="NCBI Taxonomy" id="3117701"/>
    <lineage>
        <taxon>Bacteria</taxon>
        <taxon>Pseudomonadati</taxon>
        <taxon>Bacteroidota</taxon>
        <taxon>Chitinophagia</taxon>
        <taxon>Chitinophagales</taxon>
        <taxon>Chitinophagaceae</taxon>
        <taxon>Niabella</taxon>
    </lineage>
</organism>
<dbReference type="RefSeq" id="WP_330973579.1">
    <property type="nucleotide sequence ID" value="NZ_JAZGLY010000001.1"/>
</dbReference>
<name>A0ABU7RCZ0_9BACT</name>
<evidence type="ECO:0000256" key="4">
    <source>
        <dbReference type="ARBA" id="ARBA00022692"/>
    </source>
</evidence>
<comment type="caution">
    <text evidence="10">The sequence shown here is derived from an EMBL/GenBank/DDBJ whole genome shotgun (WGS) entry which is preliminary data.</text>
</comment>
<evidence type="ECO:0000313" key="11">
    <source>
        <dbReference type="Proteomes" id="UP001357452"/>
    </source>
</evidence>